<dbReference type="STRING" id="1508389.SAMN05444003_2989"/>
<proteinExistence type="inferred from homology"/>
<dbReference type="InterPro" id="IPR008979">
    <property type="entry name" value="Galactose-bd-like_sf"/>
</dbReference>
<dbReference type="RefSeq" id="WP_165611626.1">
    <property type="nucleotide sequence ID" value="NZ_FQXB01000006.1"/>
</dbReference>
<reference evidence="3 4" key="1">
    <citation type="submission" date="2016-11" db="EMBL/GenBank/DDBJ databases">
        <authorList>
            <person name="Jaros S."/>
            <person name="Januszkiewicz K."/>
            <person name="Wedrychowicz H."/>
        </authorList>
    </citation>
    <scope>NUCLEOTIDE SEQUENCE [LARGE SCALE GENOMIC DNA]</scope>
    <source>
        <strain evidence="3 4">DSM 28715</strain>
    </source>
</reference>
<dbReference type="Proteomes" id="UP000184074">
    <property type="component" value="Unassembled WGS sequence"/>
</dbReference>
<evidence type="ECO:0000256" key="1">
    <source>
        <dbReference type="ARBA" id="ARBA00007884"/>
    </source>
</evidence>
<organism evidence="3 4">
    <name type="scientific">Cognatiyoonia sediminum</name>
    <dbReference type="NCBI Taxonomy" id="1508389"/>
    <lineage>
        <taxon>Bacteria</taxon>
        <taxon>Pseudomonadati</taxon>
        <taxon>Pseudomonadota</taxon>
        <taxon>Alphaproteobacteria</taxon>
        <taxon>Rhodobacterales</taxon>
        <taxon>Paracoccaceae</taxon>
        <taxon>Cognatiyoonia</taxon>
    </lineage>
</organism>
<gene>
    <name evidence="3" type="ORF">SAMN05444003_2989</name>
</gene>
<keyword evidence="4" id="KW-1185">Reference proteome</keyword>
<protein>
    <submittedName>
        <fullName evidence="3">Complex I intermediate-associated protein 30 (CIA30)</fullName>
    </submittedName>
</protein>
<sequence>MILEDFTDGDAAGWSYVSDRVMGGVSDGGAAFMQEGDTTFARLAGEVSTANNGGFIQIRRQLTVPLPDTSSGLSLTARGNGERYYVHLRPANSRRPWQYYATSFEAAPEWETVSLNWSDFKPQGGLPATFDPSQIVSLGIVAYGADYTAELDVKRVEVISPSS</sequence>
<dbReference type="PANTHER" id="PTHR13194">
    <property type="entry name" value="COMPLEX I INTERMEDIATE-ASSOCIATED PROTEIN 30"/>
    <property type="match status" value="1"/>
</dbReference>
<dbReference type="EMBL" id="FQXB01000006">
    <property type="protein sequence ID" value="SHH38311.1"/>
    <property type="molecule type" value="Genomic_DNA"/>
</dbReference>
<dbReference type="AlphaFoldDB" id="A0A1M5SIJ0"/>
<comment type="similarity">
    <text evidence="1">Belongs to the CIA30 family.</text>
</comment>
<evidence type="ECO:0000313" key="3">
    <source>
        <dbReference type="EMBL" id="SHH38311.1"/>
    </source>
</evidence>
<dbReference type="GO" id="GO:0051082">
    <property type="term" value="F:unfolded protein binding"/>
    <property type="evidence" value="ECO:0007669"/>
    <property type="project" value="TreeGrafter"/>
</dbReference>
<dbReference type="SUPFAM" id="SSF49785">
    <property type="entry name" value="Galactose-binding domain-like"/>
    <property type="match status" value="1"/>
</dbReference>
<dbReference type="InterPro" id="IPR013857">
    <property type="entry name" value="NADH-UbQ_OxRdtase-assoc_prot30"/>
</dbReference>
<accession>A0A1M5SIJ0</accession>
<name>A0A1M5SIJ0_9RHOB</name>
<dbReference type="PANTHER" id="PTHR13194:SF19">
    <property type="entry name" value="NAD(P)-BINDING ROSSMANN-FOLD SUPERFAMILY PROTEIN"/>
    <property type="match status" value="1"/>
</dbReference>
<dbReference type="Pfam" id="PF08547">
    <property type="entry name" value="CIA30"/>
    <property type="match status" value="1"/>
</dbReference>
<evidence type="ECO:0000259" key="2">
    <source>
        <dbReference type="Pfam" id="PF08547"/>
    </source>
</evidence>
<dbReference type="InterPro" id="IPR039131">
    <property type="entry name" value="NDUFAF1"/>
</dbReference>
<evidence type="ECO:0000313" key="4">
    <source>
        <dbReference type="Proteomes" id="UP000184074"/>
    </source>
</evidence>
<dbReference type="GO" id="GO:0010257">
    <property type="term" value="P:NADH dehydrogenase complex assembly"/>
    <property type="evidence" value="ECO:0007669"/>
    <property type="project" value="TreeGrafter"/>
</dbReference>
<feature type="domain" description="NADH:ubiquinone oxidoreductase intermediate-associated protein 30" evidence="2">
    <location>
        <begin position="10"/>
        <end position="144"/>
    </location>
</feature>